<feature type="non-terminal residue" evidence="7">
    <location>
        <position position="1"/>
    </location>
</feature>
<dbReference type="AlphaFoldDB" id="A0A4Q2CZ99"/>
<proteinExistence type="predicted"/>
<keyword evidence="5" id="KW-0539">Nucleus</keyword>
<evidence type="ECO:0000256" key="2">
    <source>
        <dbReference type="ARBA" id="ARBA00022553"/>
    </source>
</evidence>
<evidence type="ECO:0000256" key="3">
    <source>
        <dbReference type="ARBA" id="ARBA00022737"/>
    </source>
</evidence>
<evidence type="ECO:0000256" key="1">
    <source>
        <dbReference type="ARBA" id="ARBA00004123"/>
    </source>
</evidence>
<comment type="caution">
    <text evidence="7">The sequence shown here is derived from an EMBL/GenBank/DDBJ whole genome shotgun (WGS) entry which is preliminary data.</text>
</comment>
<reference evidence="7 8" key="1">
    <citation type="submission" date="2019-01" db="EMBL/GenBank/DDBJ databases">
        <title>Draft genome sequence of Psathyrella aberdarensis IHI B618.</title>
        <authorList>
            <person name="Buettner E."/>
            <person name="Kellner H."/>
        </authorList>
    </citation>
    <scope>NUCLEOTIDE SEQUENCE [LARGE SCALE GENOMIC DNA]</scope>
    <source>
        <strain evidence="7 8">IHI B618</strain>
    </source>
</reference>
<keyword evidence="2" id="KW-0597">Phosphoprotein</keyword>
<sequence length="255" mass="29141">DEEARLRAERNAKQQEEFHRRAEEIRRRNQEKQRLKEEGESAVRRLEAPSLYYSDEDSTRYTTTSTLIFTSASSSASAYASTSTSASTSTFASASTSASSSAASSSCNSPMLPQSNVPSSSLDPFVIAPLCEEDMVRLFIFHDQQWTRIASYNSLQWSDFPWPVLNFIGPRSERELTMSAVSDYIFAAFDWETERARSKERLREHIRKWHPDRFEGKFLVRVPEARGERERVRYGAGLVVRHLTELLGKCDDFDG</sequence>
<comment type="subcellular location">
    <subcellularLocation>
        <location evidence="1">Nucleus</location>
    </subcellularLocation>
</comment>
<dbReference type="OrthoDB" id="412109at2759"/>
<evidence type="ECO:0000256" key="6">
    <source>
        <dbReference type="SAM" id="MobiDB-lite"/>
    </source>
</evidence>
<accession>A0A4Q2CZ99</accession>
<name>A0A4Q2CZ99_9AGAR</name>
<dbReference type="PANTHER" id="PTHR15263">
    <property type="entry name" value="I-KAPPA-B-LIKE PROTEIN IKBL"/>
    <property type="match status" value="1"/>
</dbReference>
<protein>
    <submittedName>
        <fullName evidence="7">Uncharacterized protein</fullName>
    </submittedName>
</protein>
<organism evidence="7 8">
    <name type="scientific">Candolleomyces aberdarensis</name>
    <dbReference type="NCBI Taxonomy" id="2316362"/>
    <lineage>
        <taxon>Eukaryota</taxon>
        <taxon>Fungi</taxon>
        <taxon>Dikarya</taxon>
        <taxon>Basidiomycota</taxon>
        <taxon>Agaricomycotina</taxon>
        <taxon>Agaricomycetes</taxon>
        <taxon>Agaricomycetidae</taxon>
        <taxon>Agaricales</taxon>
        <taxon>Agaricineae</taxon>
        <taxon>Psathyrellaceae</taxon>
        <taxon>Candolleomyces</taxon>
    </lineage>
</organism>
<feature type="region of interest" description="Disordered" evidence="6">
    <location>
        <begin position="1"/>
        <end position="42"/>
    </location>
</feature>
<keyword evidence="3" id="KW-0677">Repeat</keyword>
<dbReference type="GO" id="GO:0043124">
    <property type="term" value="P:negative regulation of canonical NF-kappaB signal transduction"/>
    <property type="evidence" value="ECO:0007669"/>
    <property type="project" value="InterPro"/>
</dbReference>
<keyword evidence="8" id="KW-1185">Reference proteome</keyword>
<evidence type="ECO:0000256" key="5">
    <source>
        <dbReference type="ARBA" id="ARBA00023242"/>
    </source>
</evidence>
<evidence type="ECO:0000256" key="4">
    <source>
        <dbReference type="ARBA" id="ARBA00023043"/>
    </source>
</evidence>
<gene>
    <name evidence="7" type="ORF">EST38_g13642</name>
</gene>
<evidence type="ECO:0000313" key="8">
    <source>
        <dbReference type="Proteomes" id="UP000290288"/>
    </source>
</evidence>
<dbReference type="Proteomes" id="UP000290288">
    <property type="component" value="Unassembled WGS sequence"/>
</dbReference>
<evidence type="ECO:0000313" key="7">
    <source>
        <dbReference type="EMBL" id="RXW12210.1"/>
    </source>
</evidence>
<dbReference type="GO" id="GO:0005634">
    <property type="term" value="C:nucleus"/>
    <property type="evidence" value="ECO:0007669"/>
    <property type="project" value="UniProtKB-SubCell"/>
</dbReference>
<dbReference type="InterPro" id="IPR038753">
    <property type="entry name" value="NFKBIL1"/>
</dbReference>
<dbReference type="EMBL" id="SDEE01001352">
    <property type="protein sequence ID" value="RXW12210.1"/>
    <property type="molecule type" value="Genomic_DNA"/>
</dbReference>
<dbReference type="PANTHER" id="PTHR15263:SF1">
    <property type="entry name" value="NF-KAPPA-B INHIBITOR-LIKE PROTEIN 1"/>
    <property type="match status" value="1"/>
</dbReference>
<keyword evidence="4" id="KW-0040">ANK repeat</keyword>